<feature type="coiled-coil region" evidence="1">
    <location>
        <begin position="306"/>
        <end position="333"/>
    </location>
</feature>
<sequence>MRDLTRAVFFVLIFLPSSLIADDSESSQLDLGMGYSSDEGRVLGVSCLKAGTISHIGSDVGTVQFGRQVSSSDVQLNLGVNLDGSASYDIFTGSAKVKYALETEEDKRVETYTFVESVVSGASSMSTTGVAEDALNELGQSAYAKGPEQFRAACGDQFVESANTGGRLLVSFRVKFDSEYQKHNFEEESSAKFTAIGNLMDSLKVAHERTRVHGHVEIMAMQLGGTPQSLAKLFIGKDKDEKYFVTSCQLKDLDKCKELVGQILEYAANDFSTQITEAEANGSNPVQYSYRSYNDVGLKVGPSLVTEDVQNARVELEKRYKETRNVLHRASRTLNAPYEKLLVSTVSAKLREAKDAAEFNMSQLMSLRGGIKTCFIDISSCKEASEVILKSWKKVDPELLSDMSDAWYFHDESGADVYALPIGDDLYVLGFPEETHNSYVYIVEVEKNQDGSLSLNSTSEELSLKGELALGSHSDVYTGPITFLDRTYTVSLRKVENPIYIGGSENSCHRVLVESGSIGCVLHVYTKDNPSICGGNEDESLVIGTSKALSISEGVKLNLGCKLMPGHKELNVLRSGHIHCSGVDKPHPDCDWVK</sequence>
<evidence type="ECO:0008006" key="5">
    <source>
        <dbReference type="Google" id="ProtNLM"/>
    </source>
</evidence>
<dbReference type="EMBL" id="JOKH01000004">
    <property type="protein sequence ID" value="KEQ16891.1"/>
    <property type="molecule type" value="Genomic_DNA"/>
</dbReference>
<protein>
    <recommendedName>
        <fullName evidence="5">MACPF domain-containing protein</fullName>
    </recommendedName>
</protein>
<dbReference type="STRING" id="1137799.GZ78_19760"/>
<evidence type="ECO:0000313" key="3">
    <source>
        <dbReference type="EMBL" id="KEQ16891.1"/>
    </source>
</evidence>
<name>A0A081NEL8_9GAMM</name>
<proteinExistence type="predicted"/>
<keyword evidence="2" id="KW-0732">Signal</keyword>
<accession>A0A081NEL8</accession>
<evidence type="ECO:0000256" key="2">
    <source>
        <dbReference type="SAM" id="SignalP"/>
    </source>
</evidence>
<reference evidence="3 4" key="1">
    <citation type="submission" date="2014-06" db="EMBL/GenBank/DDBJ databases">
        <title>Whole Genome Sequences of Three Symbiotic Endozoicomonas Bacteria.</title>
        <authorList>
            <person name="Neave M.J."/>
            <person name="Apprill A."/>
            <person name="Voolstra C.R."/>
        </authorList>
    </citation>
    <scope>NUCLEOTIDE SEQUENCE [LARGE SCALE GENOMIC DNA]</scope>
    <source>
        <strain evidence="3 4">DSM 25634</strain>
    </source>
</reference>
<keyword evidence="1" id="KW-0175">Coiled coil</keyword>
<dbReference type="RefSeq" id="WP_152558813.1">
    <property type="nucleotide sequence ID" value="NZ_JOKH01000004.1"/>
</dbReference>
<evidence type="ECO:0000313" key="4">
    <source>
        <dbReference type="Proteomes" id="UP000028073"/>
    </source>
</evidence>
<comment type="caution">
    <text evidence="3">The sequence shown here is derived from an EMBL/GenBank/DDBJ whole genome shotgun (WGS) entry which is preliminary data.</text>
</comment>
<dbReference type="OrthoDB" id="6187704at2"/>
<dbReference type="AlphaFoldDB" id="A0A081NEL8"/>
<keyword evidence="4" id="KW-1185">Reference proteome</keyword>
<gene>
    <name evidence="3" type="ORF">GZ78_19760</name>
</gene>
<feature type="chain" id="PRO_5001760709" description="MACPF domain-containing protein" evidence="2">
    <location>
        <begin position="22"/>
        <end position="594"/>
    </location>
</feature>
<organism evidence="3 4">
    <name type="scientific">Endozoicomonas numazuensis</name>
    <dbReference type="NCBI Taxonomy" id="1137799"/>
    <lineage>
        <taxon>Bacteria</taxon>
        <taxon>Pseudomonadati</taxon>
        <taxon>Pseudomonadota</taxon>
        <taxon>Gammaproteobacteria</taxon>
        <taxon>Oceanospirillales</taxon>
        <taxon>Endozoicomonadaceae</taxon>
        <taxon>Endozoicomonas</taxon>
    </lineage>
</organism>
<feature type="signal peptide" evidence="2">
    <location>
        <begin position="1"/>
        <end position="21"/>
    </location>
</feature>
<dbReference type="eggNOG" id="COG4886">
    <property type="taxonomic scope" value="Bacteria"/>
</dbReference>
<dbReference type="Proteomes" id="UP000028073">
    <property type="component" value="Unassembled WGS sequence"/>
</dbReference>
<evidence type="ECO:0000256" key="1">
    <source>
        <dbReference type="SAM" id="Coils"/>
    </source>
</evidence>